<reference evidence="7 8" key="1">
    <citation type="submission" date="2016-11" db="EMBL/GenBank/DDBJ databases">
        <authorList>
            <person name="Jaros S."/>
            <person name="Januszkiewicz K."/>
            <person name="Wedrychowicz H."/>
        </authorList>
    </citation>
    <scope>NUCLEOTIDE SEQUENCE [LARGE SCALE GENOMIC DNA]</scope>
    <source>
        <strain evidence="7 8">CGMCC 1.10190</strain>
    </source>
</reference>
<evidence type="ECO:0000256" key="2">
    <source>
        <dbReference type="ARBA" id="ARBA00022448"/>
    </source>
</evidence>
<feature type="transmembrane region" description="Helical" evidence="6">
    <location>
        <begin position="76"/>
        <end position="95"/>
    </location>
</feature>
<evidence type="ECO:0000256" key="4">
    <source>
        <dbReference type="ARBA" id="ARBA00022989"/>
    </source>
</evidence>
<dbReference type="PANTHER" id="PTHR31645:SF0">
    <property type="entry name" value="OLIGOPEPTIDE TRANSPORTER YGL114W-RELATED"/>
    <property type="match status" value="1"/>
</dbReference>
<feature type="transmembrane region" description="Helical" evidence="6">
    <location>
        <begin position="257"/>
        <end position="277"/>
    </location>
</feature>
<keyword evidence="2" id="KW-0813">Transport</keyword>
<keyword evidence="3 6" id="KW-0812">Transmembrane</keyword>
<sequence>MPNTEPSLKELTLRGVVLGAIITLIFTASNVYLGLKVGLTFASSIPAAVISMALLRAFKDSNILENNIVQTQASAAGTLSSIIFVLPALLMLGYWQGFPVLQTAMICACGGILGVIFTVPLRHALVVNSDLPYPEGVAAAEILRAGNREGGGNGLREILAGATVAGGFSLLTNGFKVAADSASYWFSAGRAIFQVPMGFSFALVGAGYLVGIVGGMAMLLGVLLSWGVAVPWLTAIGPMPEGASMADFAVGVWVSKVRLIGAGMIGIAALWTLLTLIKPMYEGMKISFSVLRSGPGAATLARRDTDLSPRTLLRVTLLMLALLAGTFYSFISTSGLPAGMAWTLVLVGTLVSFLFGFLVAAACGYMAGLVGSSASPISGIAIISIIAISLIFIGIAQSQGLLADPANVRFFTALTIFCTSVVVAVAAISNDNLQDLKTGWLVHATPWRQQAALIIGCVVGALAIPPVLELLYNAYGFLGALPRSDMDPLQALAAPQATLMITIATGLFASTLDWTYILIGIGGGIAVIVIDVLLGRYTARCRLPSLAVAMGLYLPPSIVVALFVGSLISWFVKRRIHAASGGRPAALSARLAQAERKGTLFASGLIVGESLIGVVLAMVIVVSVGSGGSDAPLALVGPGFATAGKWIGLLGLLAMCLMFIRRTLKTR</sequence>
<evidence type="ECO:0000256" key="6">
    <source>
        <dbReference type="SAM" id="Phobius"/>
    </source>
</evidence>
<keyword evidence="5 6" id="KW-0472">Membrane</keyword>
<feature type="transmembrane region" description="Helical" evidence="6">
    <location>
        <begin position="600"/>
        <end position="623"/>
    </location>
</feature>
<feature type="transmembrane region" description="Helical" evidence="6">
    <location>
        <begin position="191"/>
        <end position="210"/>
    </location>
</feature>
<evidence type="ECO:0000313" key="7">
    <source>
        <dbReference type="EMBL" id="SHG87486.1"/>
    </source>
</evidence>
<dbReference type="InterPro" id="IPR004813">
    <property type="entry name" value="OPT"/>
</dbReference>
<feature type="transmembrane region" description="Helical" evidence="6">
    <location>
        <begin position="38"/>
        <end position="55"/>
    </location>
</feature>
<feature type="transmembrane region" description="Helical" evidence="6">
    <location>
        <begin position="492"/>
        <end position="509"/>
    </location>
</feature>
<accession>A0A1M5NCZ4</accession>
<dbReference type="Proteomes" id="UP000184226">
    <property type="component" value="Unassembled WGS sequence"/>
</dbReference>
<dbReference type="InterPro" id="IPR004814">
    <property type="entry name" value="Oligopep_transpt"/>
</dbReference>
<name>A0A1M5NCZ4_9BURK</name>
<protein>
    <submittedName>
        <fullName evidence="7">Putative oligopeptide transporter, OPT family</fullName>
    </submittedName>
</protein>
<dbReference type="PANTHER" id="PTHR31645">
    <property type="entry name" value="OLIGOPEPTIDE TRANSPORTER YGL114W-RELATED"/>
    <property type="match status" value="1"/>
</dbReference>
<organism evidence="7 8">
    <name type="scientific">Pollutimonas bauzanensis</name>
    <dbReference type="NCBI Taxonomy" id="658167"/>
    <lineage>
        <taxon>Bacteria</taxon>
        <taxon>Pseudomonadati</taxon>
        <taxon>Pseudomonadota</taxon>
        <taxon>Betaproteobacteria</taxon>
        <taxon>Burkholderiales</taxon>
        <taxon>Alcaligenaceae</taxon>
        <taxon>Pollutimonas</taxon>
    </lineage>
</organism>
<feature type="transmembrane region" description="Helical" evidence="6">
    <location>
        <begin position="312"/>
        <end position="331"/>
    </location>
</feature>
<keyword evidence="4 6" id="KW-1133">Transmembrane helix</keyword>
<keyword evidence="8" id="KW-1185">Reference proteome</keyword>
<dbReference type="GO" id="GO:0016020">
    <property type="term" value="C:membrane"/>
    <property type="evidence" value="ECO:0007669"/>
    <property type="project" value="UniProtKB-SubCell"/>
</dbReference>
<dbReference type="InterPro" id="IPR045035">
    <property type="entry name" value="YSL-like"/>
</dbReference>
<feature type="transmembrane region" description="Helical" evidence="6">
    <location>
        <begin position="408"/>
        <end position="430"/>
    </location>
</feature>
<evidence type="ECO:0000256" key="3">
    <source>
        <dbReference type="ARBA" id="ARBA00022692"/>
    </source>
</evidence>
<feature type="transmembrane region" description="Helical" evidence="6">
    <location>
        <begin position="377"/>
        <end position="396"/>
    </location>
</feature>
<proteinExistence type="predicted"/>
<feature type="transmembrane region" description="Helical" evidence="6">
    <location>
        <begin position="643"/>
        <end position="660"/>
    </location>
</feature>
<dbReference type="AlphaFoldDB" id="A0A1M5NCZ4"/>
<dbReference type="Pfam" id="PF03169">
    <property type="entry name" value="OPT"/>
    <property type="match status" value="1"/>
</dbReference>
<dbReference type="GO" id="GO:0035673">
    <property type="term" value="F:oligopeptide transmembrane transporter activity"/>
    <property type="evidence" value="ECO:0007669"/>
    <property type="project" value="InterPro"/>
</dbReference>
<evidence type="ECO:0000313" key="8">
    <source>
        <dbReference type="Proteomes" id="UP000184226"/>
    </source>
</evidence>
<dbReference type="OrthoDB" id="9809340at2"/>
<feature type="transmembrane region" description="Helical" evidence="6">
    <location>
        <begin position="12"/>
        <end position="32"/>
    </location>
</feature>
<feature type="transmembrane region" description="Helical" evidence="6">
    <location>
        <begin position="217"/>
        <end position="237"/>
    </location>
</feature>
<dbReference type="RefSeq" id="WP_073101465.1">
    <property type="nucleotide sequence ID" value="NZ_FQXE01000001.1"/>
</dbReference>
<feature type="transmembrane region" description="Helical" evidence="6">
    <location>
        <begin position="451"/>
        <end position="472"/>
    </location>
</feature>
<gene>
    <name evidence="7" type="ORF">SAMN04488135_101489</name>
</gene>
<feature type="transmembrane region" description="Helical" evidence="6">
    <location>
        <begin position="546"/>
        <end position="572"/>
    </location>
</feature>
<dbReference type="NCBIfam" id="TIGR00728">
    <property type="entry name" value="OPT_sfam"/>
    <property type="match status" value="1"/>
</dbReference>
<feature type="transmembrane region" description="Helical" evidence="6">
    <location>
        <begin position="516"/>
        <end position="534"/>
    </location>
</feature>
<dbReference type="STRING" id="658167.SAMN04488135_101489"/>
<evidence type="ECO:0000256" key="1">
    <source>
        <dbReference type="ARBA" id="ARBA00004141"/>
    </source>
</evidence>
<feature type="transmembrane region" description="Helical" evidence="6">
    <location>
        <begin position="101"/>
        <end position="121"/>
    </location>
</feature>
<dbReference type="EMBL" id="FQXE01000001">
    <property type="protein sequence ID" value="SHG87486.1"/>
    <property type="molecule type" value="Genomic_DNA"/>
</dbReference>
<dbReference type="NCBIfam" id="TIGR00733">
    <property type="entry name" value="OPT family oligopeptide transporter"/>
    <property type="match status" value="1"/>
</dbReference>
<feature type="transmembrane region" description="Helical" evidence="6">
    <location>
        <begin position="343"/>
        <end position="365"/>
    </location>
</feature>
<comment type="subcellular location">
    <subcellularLocation>
        <location evidence="1">Membrane</location>
        <topology evidence="1">Multi-pass membrane protein</topology>
    </subcellularLocation>
</comment>
<evidence type="ECO:0000256" key="5">
    <source>
        <dbReference type="ARBA" id="ARBA00023136"/>
    </source>
</evidence>